<keyword evidence="13" id="KW-1185">Reference proteome</keyword>
<evidence type="ECO:0000313" key="13">
    <source>
        <dbReference type="Proteomes" id="UP001458880"/>
    </source>
</evidence>
<dbReference type="InterPro" id="IPR050391">
    <property type="entry name" value="Mito_Metabolite_Transporter"/>
</dbReference>
<dbReference type="InterPro" id="IPR023395">
    <property type="entry name" value="MCP_dom_sf"/>
</dbReference>
<dbReference type="GO" id="GO:0005743">
    <property type="term" value="C:mitochondrial inner membrane"/>
    <property type="evidence" value="ECO:0007669"/>
    <property type="project" value="UniProtKB-SubCell"/>
</dbReference>
<evidence type="ECO:0000256" key="3">
    <source>
        <dbReference type="ARBA" id="ARBA00022448"/>
    </source>
</evidence>
<feature type="repeat" description="Solcar" evidence="10">
    <location>
        <begin position="120"/>
        <end position="212"/>
    </location>
</feature>
<comment type="subcellular location">
    <subcellularLocation>
        <location evidence="1">Mitochondrion inner membrane</location>
        <topology evidence="1">Multi-pass membrane protein</topology>
    </subcellularLocation>
</comment>
<evidence type="ECO:0000256" key="11">
    <source>
        <dbReference type="RuleBase" id="RU000488"/>
    </source>
</evidence>
<feature type="repeat" description="Solcar" evidence="10">
    <location>
        <begin position="221"/>
        <end position="312"/>
    </location>
</feature>
<reference evidence="12 13" key="1">
    <citation type="journal article" date="2024" name="BMC Genomics">
        <title>De novo assembly and annotation of Popillia japonica's genome with initial clues to its potential as an invasive pest.</title>
        <authorList>
            <person name="Cucini C."/>
            <person name="Boschi S."/>
            <person name="Funari R."/>
            <person name="Cardaioli E."/>
            <person name="Iannotti N."/>
            <person name="Marturano G."/>
            <person name="Paoli F."/>
            <person name="Bruttini M."/>
            <person name="Carapelli A."/>
            <person name="Frati F."/>
            <person name="Nardi F."/>
        </authorList>
    </citation>
    <scope>NUCLEOTIDE SEQUENCE [LARGE SCALE GENOMIC DNA]</scope>
    <source>
        <strain evidence="12">DMR45628</strain>
    </source>
</reference>
<name>A0AAW1MK57_POPJA</name>
<evidence type="ECO:0000313" key="12">
    <source>
        <dbReference type="EMBL" id="KAK9746408.1"/>
    </source>
</evidence>
<keyword evidence="7" id="KW-1133">Transmembrane helix</keyword>
<proteinExistence type="inferred from homology"/>
<dbReference type="SUPFAM" id="SSF103506">
    <property type="entry name" value="Mitochondrial carrier"/>
    <property type="match status" value="1"/>
</dbReference>
<dbReference type="AlphaFoldDB" id="A0AAW1MK57"/>
<evidence type="ECO:0000256" key="2">
    <source>
        <dbReference type="ARBA" id="ARBA00006375"/>
    </source>
</evidence>
<keyword evidence="8" id="KW-0496">Mitochondrion</keyword>
<keyword evidence="5" id="KW-0677">Repeat</keyword>
<dbReference type="PANTHER" id="PTHR45618">
    <property type="entry name" value="MITOCHONDRIAL DICARBOXYLATE CARRIER-RELATED"/>
    <property type="match status" value="1"/>
</dbReference>
<comment type="similarity">
    <text evidence="2 11">Belongs to the mitochondrial carrier (TC 2.A.29) family.</text>
</comment>
<keyword evidence="9 10" id="KW-0472">Membrane</keyword>
<dbReference type="Proteomes" id="UP001458880">
    <property type="component" value="Unassembled WGS sequence"/>
</dbReference>
<keyword evidence="4 10" id="KW-0812">Transmembrane</keyword>
<gene>
    <name evidence="12" type="ORF">QE152_g6163</name>
</gene>
<dbReference type="PROSITE" id="PS50920">
    <property type="entry name" value="SOLCAR"/>
    <property type="match status" value="3"/>
</dbReference>
<evidence type="ECO:0000256" key="1">
    <source>
        <dbReference type="ARBA" id="ARBA00004448"/>
    </source>
</evidence>
<evidence type="ECO:0000256" key="10">
    <source>
        <dbReference type="PROSITE-ProRule" id="PRU00282"/>
    </source>
</evidence>
<evidence type="ECO:0000256" key="8">
    <source>
        <dbReference type="ARBA" id="ARBA00023128"/>
    </source>
</evidence>
<dbReference type="Gene3D" id="1.50.40.10">
    <property type="entry name" value="Mitochondrial carrier domain"/>
    <property type="match status" value="1"/>
</dbReference>
<keyword evidence="3 11" id="KW-0813">Transport</keyword>
<evidence type="ECO:0000256" key="6">
    <source>
        <dbReference type="ARBA" id="ARBA00022792"/>
    </source>
</evidence>
<protein>
    <submittedName>
        <fullName evidence="12">Mitochondrial carrier protein</fullName>
    </submittedName>
</protein>
<organism evidence="12 13">
    <name type="scientific">Popillia japonica</name>
    <name type="common">Japanese beetle</name>
    <dbReference type="NCBI Taxonomy" id="7064"/>
    <lineage>
        <taxon>Eukaryota</taxon>
        <taxon>Metazoa</taxon>
        <taxon>Ecdysozoa</taxon>
        <taxon>Arthropoda</taxon>
        <taxon>Hexapoda</taxon>
        <taxon>Insecta</taxon>
        <taxon>Pterygota</taxon>
        <taxon>Neoptera</taxon>
        <taxon>Endopterygota</taxon>
        <taxon>Coleoptera</taxon>
        <taxon>Polyphaga</taxon>
        <taxon>Scarabaeiformia</taxon>
        <taxon>Scarabaeidae</taxon>
        <taxon>Rutelinae</taxon>
        <taxon>Popillia</taxon>
    </lineage>
</organism>
<dbReference type="InterPro" id="IPR018108">
    <property type="entry name" value="MCP_transmembrane"/>
</dbReference>
<feature type="repeat" description="Solcar" evidence="10">
    <location>
        <begin position="15"/>
        <end position="110"/>
    </location>
</feature>
<accession>A0AAW1MK57</accession>
<evidence type="ECO:0000256" key="7">
    <source>
        <dbReference type="ARBA" id="ARBA00022989"/>
    </source>
</evidence>
<evidence type="ECO:0000256" key="5">
    <source>
        <dbReference type="ARBA" id="ARBA00022737"/>
    </source>
</evidence>
<evidence type="ECO:0000256" key="9">
    <source>
        <dbReference type="ARBA" id="ARBA00023136"/>
    </source>
</evidence>
<dbReference type="FunFam" id="1.50.40.10:FF:000062">
    <property type="entry name" value="mitochondrial uncoupling protein 3"/>
    <property type="match status" value="1"/>
</dbReference>
<dbReference type="EMBL" id="JASPKY010000040">
    <property type="protein sequence ID" value="KAK9746408.1"/>
    <property type="molecule type" value="Genomic_DNA"/>
</dbReference>
<dbReference type="Pfam" id="PF00153">
    <property type="entry name" value="Mito_carr"/>
    <property type="match status" value="3"/>
</dbReference>
<keyword evidence="6" id="KW-0999">Mitochondrion inner membrane</keyword>
<comment type="caution">
    <text evidence="12">The sequence shown here is derived from an EMBL/GenBank/DDBJ whole genome shotgun (WGS) entry which is preliminary data.</text>
</comment>
<evidence type="ECO:0000256" key="4">
    <source>
        <dbReference type="ARBA" id="ARBA00022692"/>
    </source>
</evidence>
<sequence>MSKPPDSTPIPFTHRKPVIYGITVASAISAESVCAPFDLAKTRLQIQGEVANKLDQKLVSAPKRGMLKTVWGIATEEGIHKLYQGFSAIICRQSIYGGTRVTLYRTFKEDVLKYSRTEKVPLHIGLGCALVSGAIGQFLATPADSCRVRIQMEGKRKLLGLEPRVTNLRSAFMSSWAQGGITGLYKGATPAIVRGALVTSGDIGGYDVVKKFLINTWGVPDNTNLHIVTSLCSGLIASVIGAPADVVMTRTFNQRYSETGQSLVYAGAWDTVKKSIKNEGILSLYKGFIPLYVKCGPWALLFWVAYEEIERMLGGTGW</sequence>